<evidence type="ECO:0000256" key="2">
    <source>
        <dbReference type="ARBA" id="ARBA00009142"/>
    </source>
</evidence>
<dbReference type="Proteomes" id="UP000198921">
    <property type="component" value="Unassembled WGS sequence"/>
</dbReference>
<protein>
    <recommendedName>
        <fullName evidence="8">Probable membrane transporter protein</fullName>
    </recommendedName>
</protein>
<feature type="transmembrane region" description="Helical" evidence="8">
    <location>
        <begin position="219"/>
        <end position="237"/>
    </location>
</feature>
<dbReference type="PANTHER" id="PTHR30269">
    <property type="entry name" value="TRANSMEMBRANE PROTEIN YFCA"/>
    <property type="match status" value="1"/>
</dbReference>
<dbReference type="RefSeq" id="WP_091162198.1">
    <property type="nucleotide sequence ID" value="NZ_FNOT01000029.1"/>
</dbReference>
<dbReference type="GO" id="GO:0005886">
    <property type="term" value="C:plasma membrane"/>
    <property type="evidence" value="ECO:0007669"/>
    <property type="project" value="UniProtKB-SubCell"/>
</dbReference>
<dbReference type="EMBL" id="FNOT01000029">
    <property type="protein sequence ID" value="SDZ20168.1"/>
    <property type="molecule type" value="Genomic_DNA"/>
</dbReference>
<keyword evidence="6 8" id="KW-1133">Transmembrane helix</keyword>
<evidence type="ECO:0000256" key="4">
    <source>
        <dbReference type="ARBA" id="ARBA00022475"/>
    </source>
</evidence>
<keyword evidence="10" id="KW-1185">Reference proteome</keyword>
<dbReference type="Pfam" id="PF01925">
    <property type="entry name" value="TauE"/>
    <property type="match status" value="1"/>
</dbReference>
<sequence>MDGLLLIAVLAAVVIAFTVSASAGFGGSLILVPALALVLGTKSGTALAALLLAANNIVKVWAYRKTIPWRRAALITIIIAVGTALGALLFVAAPEKLVTIAVIVTFIVAFVAERFDLSGLRRRFGAPLLALLSGATSGFSGTSGPLKGLAVRSLDLDRLHLVGALSVASLVGDATKTAIWTEAALIPASAYLLALAAVPLMFAATLSGRRLNSRLGERGFTGLFWLVMTGYTARLAIGL</sequence>
<comment type="similarity">
    <text evidence="2 8">Belongs to the 4-toluene sulfonate uptake permease (TSUP) (TC 2.A.102) family.</text>
</comment>
<evidence type="ECO:0000313" key="9">
    <source>
        <dbReference type="EMBL" id="SDZ20168.1"/>
    </source>
</evidence>
<dbReference type="InterPro" id="IPR052017">
    <property type="entry name" value="TSUP"/>
</dbReference>
<comment type="subcellular location">
    <subcellularLocation>
        <location evidence="1 8">Cell membrane</location>
        <topology evidence="1 8">Multi-pass membrane protein</topology>
    </subcellularLocation>
</comment>
<organism evidence="9 10">
    <name type="scientific">Geodermatophilus africanus</name>
    <dbReference type="NCBI Taxonomy" id="1137993"/>
    <lineage>
        <taxon>Bacteria</taxon>
        <taxon>Bacillati</taxon>
        <taxon>Actinomycetota</taxon>
        <taxon>Actinomycetes</taxon>
        <taxon>Geodermatophilales</taxon>
        <taxon>Geodermatophilaceae</taxon>
        <taxon>Geodermatophilus</taxon>
    </lineage>
</organism>
<reference evidence="10" key="1">
    <citation type="submission" date="2016-10" db="EMBL/GenBank/DDBJ databases">
        <authorList>
            <person name="Varghese N."/>
            <person name="Submissions S."/>
        </authorList>
    </citation>
    <scope>NUCLEOTIDE SEQUENCE [LARGE SCALE GENOMIC DNA]</scope>
    <source>
        <strain evidence="10">DSM 45422</strain>
    </source>
</reference>
<dbReference type="InterPro" id="IPR002781">
    <property type="entry name" value="TM_pro_TauE-like"/>
</dbReference>
<evidence type="ECO:0000256" key="1">
    <source>
        <dbReference type="ARBA" id="ARBA00004651"/>
    </source>
</evidence>
<keyword evidence="5 8" id="KW-0812">Transmembrane</keyword>
<evidence type="ECO:0000256" key="8">
    <source>
        <dbReference type="RuleBase" id="RU363041"/>
    </source>
</evidence>
<feature type="transmembrane region" description="Helical" evidence="8">
    <location>
        <begin position="30"/>
        <end position="52"/>
    </location>
</feature>
<gene>
    <name evidence="9" type="ORF">SAMN05660209_05008</name>
</gene>
<proteinExistence type="inferred from homology"/>
<feature type="transmembrane region" description="Helical" evidence="8">
    <location>
        <begin position="188"/>
        <end position="207"/>
    </location>
</feature>
<feature type="transmembrane region" description="Helical" evidence="8">
    <location>
        <begin position="124"/>
        <end position="146"/>
    </location>
</feature>
<evidence type="ECO:0000313" key="10">
    <source>
        <dbReference type="Proteomes" id="UP000198921"/>
    </source>
</evidence>
<dbReference type="AlphaFoldDB" id="A0A1H3R4M9"/>
<dbReference type="OrthoDB" id="4194539at2"/>
<dbReference type="PANTHER" id="PTHR30269:SF37">
    <property type="entry name" value="MEMBRANE TRANSPORTER PROTEIN"/>
    <property type="match status" value="1"/>
</dbReference>
<name>A0A1H3R4M9_9ACTN</name>
<dbReference type="STRING" id="1137993.SAMN05660209_05008"/>
<evidence type="ECO:0000256" key="3">
    <source>
        <dbReference type="ARBA" id="ARBA00022448"/>
    </source>
</evidence>
<accession>A0A1H3R4M9</accession>
<keyword evidence="4 8" id="KW-1003">Cell membrane</keyword>
<keyword evidence="7 8" id="KW-0472">Membrane</keyword>
<evidence type="ECO:0000256" key="6">
    <source>
        <dbReference type="ARBA" id="ARBA00022989"/>
    </source>
</evidence>
<evidence type="ECO:0000256" key="5">
    <source>
        <dbReference type="ARBA" id="ARBA00022692"/>
    </source>
</evidence>
<feature type="transmembrane region" description="Helical" evidence="8">
    <location>
        <begin position="97"/>
        <end position="112"/>
    </location>
</feature>
<evidence type="ECO:0000256" key="7">
    <source>
        <dbReference type="ARBA" id="ARBA00023136"/>
    </source>
</evidence>
<keyword evidence="3" id="KW-0813">Transport</keyword>
<feature type="transmembrane region" description="Helical" evidence="8">
    <location>
        <begin position="72"/>
        <end position="91"/>
    </location>
</feature>